<evidence type="ECO:0000256" key="1">
    <source>
        <dbReference type="SAM" id="MobiDB-lite"/>
    </source>
</evidence>
<evidence type="ECO:0000313" key="3">
    <source>
        <dbReference type="EMBL" id="MBJ6121169.1"/>
    </source>
</evidence>
<feature type="region of interest" description="Disordered" evidence="1">
    <location>
        <begin position="28"/>
        <end position="94"/>
    </location>
</feature>
<evidence type="ECO:0008006" key="5">
    <source>
        <dbReference type="Google" id="ProtNLM"/>
    </source>
</evidence>
<keyword evidence="2" id="KW-0732">Signal</keyword>
<reference evidence="4" key="1">
    <citation type="submission" date="2020-12" db="EMBL/GenBank/DDBJ databases">
        <title>Hymenobacter sp.</title>
        <authorList>
            <person name="Kim M.K."/>
        </authorList>
    </citation>
    <scope>NUCLEOTIDE SEQUENCE [LARGE SCALE GENOMIC DNA]</scope>
    <source>
        <strain evidence="4">BT553</strain>
    </source>
</reference>
<feature type="compositionally biased region" description="Pro residues" evidence="1">
    <location>
        <begin position="81"/>
        <end position="93"/>
    </location>
</feature>
<dbReference type="RefSeq" id="WP_199035785.1">
    <property type="nucleotide sequence ID" value="NZ_JAELXS010000002.1"/>
</dbReference>
<feature type="chain" id="PRO_5047131970" description="Antifreeze glycopeptide polyprotein" evidence="2">
    <location>
        <begin position="23"/>
        <end position="597"/>
    </location>
</feature>
<dbReference type="EMBL" id="JAELXS010000002">
    <property type="protein sequence ID" value="MBJ6121169.1"/>
    <property type="molecule type" value="Genomic_DNA"/>
</dbReference>
<evidence type="ECO:0000313" key="4">
    <source>
        <dbReference type="Proteomes" id="UP000640426"/>
    </source>
</evidence>
<feature type="compositionally biased region" description="Low complexity" evidence="1">
    <location>
        <begin position="47"/>
        <end position="65"/>
    </location>
</feature>
<organism evidence="3 4">
    <name type="scientific">Sphingomonas mollis</name>
    <dbReference type="NCBI Taxonomy" id="2795726"/>
    <lineage>
        <taxon>Bacteria</taxon>
        <taxon>Pseudomonadati</taxon>
        <taxon>Pseudomonadota</taxon>
        <taxon>Alphaproteobacteria</taxon>
        <taxon>Sphingomonadales</taxon>
        <taxon>Sphingomonadaceae</taxon>
        <taxon>Sphingomonas</taxon>
    </lineage>
</organism>
<evidence type="ECO:0000256" key="2">
    <source>
        <dbReference type="SAM" id="SignalP"/>
    </source>
</evidence>
<feature type="signal peptide" evidence="2">
    <location>
        <begin position="1"/>
        <end position="22"/>
    </location>
</feature>
<proteinExistence type="predicted"/>
<dbReference type="Proteomes" id="UP000640426">
    <property type="component" value="Unassembled WGS sequence"/>
</dbReference>
<sequence length="597" mass="61525">MRTSNRALLAVALTAMAVGVAAQDRPESILPPGFGDPAPAPRPAARPTPGATGTPARPVATATGAVLPRDPAGAVVQPLPGDTPTPVPTPTASPTPVDAKTLAAYEMPAFARRSTALVGVSGEVAPDAFGNADGRYLEILMRRTAAPLPSRWLSIALRRTLAARLQTPKGVDGADYAAERAWLLLRMGESVAARSVVEGVDNADYTPKLYQVAMNAMLATGDPAGLCPLADAGLATTREAGWALAQPICASLAGNATAARAQFAAVRRRRPGADIDLRLAQKVMGAGGEGRQAVTIEWDGVDRLTVWRLGLAMATGATIPDTLYDGVGAQATYWRALSPSIALGDRIAPAEAAAAQGVLSTAALVDLYGAVAADEDATSAVSATADDLRTAYAATDPAARLAALRQLWGKDTPYARLVLTARAAARQPVAAGNADADRIVAAMLAAGLDRTAARWAGAVPAGGDAWAMLALADPDARRRFGLSDVQGYDASGHGEEKRRLFFAGLAGLGRMGADEIERTAQELDVRIGTANSWTRAIDRAAADGQPGTVLLLAAIGMQTSNWRGVPPAALYRIVAALRSVGLDGEARMIAAEAIARA</sequence>
<gene>
    <name evidence="3" type="ORF">JAO74_05110</name>
</gene>
<name>A0ABS0XMB3_9SPHN</name>
<keyword evidence="4" id="KW-1185">Reference proteome</keyword>
<protein>
    <recommendedName>
        <fullName evidence="5">Antifreeze glycopeptide polyprotein</fullName>
    </recommendedName>
</protein>
<accession>A0ABS0XMB3</accession>
<comment type="caution">
    <text evidence="3">The sequence shown here is derived from an EMBL/GenBank/DDBJ whole genome shotgun (WGS) entry which is preliminary data.</text>
</comment>